<protein>
    <submittedName>
        <fullName evidence="1">Uncharacterized protein</fullName>
    </submittedName>
</protein>
<proteinExistence type="predicted"/>
<dbReference type="AlphaFoldDB" id="A0A5C4X4V7"/>
<sequence length="86" mass="9831">MSDYAQPKIIVNFNVNGKLKWQNEYAEVAPAKGEYVLYANKAYEVVEVWHIFDQHGPHLHGTNVFLEPTDILETKMGQSEPTYYGG</sequence>
<gene>
    <name evidence="1" type="ORF">FHQ09_06660</name>
</gene>
<accession>A0A5C4X4V7</accession>
<dbReference type="RefSeq" id="WP_139468052.1">
    <property type="nucleotide sequence ID" value="NZ_VDMQ01000003.1"/>
</dbReference>
<dbReference type="EMBL" id="VDMQ01000003">
    <property type="protein sequence ID" value="TNM55913.1"/>
    <property type="molecule type" value="Genomic_DNA"/>
</dbReference>
<dbReference type="Proteomes" id="UP000314223">
    <property type="component" value="Unassembled WGS sequence"/>
</dbReference>
<comment type="caution">
    <text evidence="1">The sequence shown here is derived from an EMBL/GenBank/DDBJ whole genome shotgun (WGS) entry which is preliminary data.</text>
</comment>
<organism evidence="1 2">
    <name type="scientific">Brevibacterium sediminis</name>
    <dbReference type="NCBI Taxonomy" id="1857024"/>
    <lineage>
        <taxon>Bacteria</taxon>
        <taxon>Bacillati</taxon>
        <taxon>Actinomycetota</taxon>
        <taxon>Actinomycetes</taxon>
        <taxon>Micrococcales</taxon>
        <taxon>Brevibacteriaceae</taxon>
        <taxon>Brevibacterium</taxon>
    </lineage>
</organism>
<evidence type="ECO:0000313" key="1">
    <source>
        <dbReference type="EMBL" id="TNM55913.1"/>
    </source>
</evidence>
<evidence type="ECO:0000313" key="2">
    <source>
        <dbReference type="Proteomes" id="UP000314223"/>
    </source>
</evidence>
<reference evidence="1 2" key="1">
    <citation type="submission" date="2019-06" db="EMBL/GenBank/DDBJ databases">
        <authorList>
            <person name="Mardanova A.M."/>
            <person name="Pudova D.S."/>
            <person name="Shagimardanova E.I."/>
            <person name="Gogoleva N.E."/>
            <person name="Lutfullin M.T."/>
            <person name="Hadieva G.F."/>
            <person name="Sharipova M.R."/>
        </authorList>
    </citation>
    <scope>NUCLEOTIDE SEQUENCE [LARGE SCALE GENOMIC DNA]</scope>
    <source>
        <strain evidence="1 2">MG-1</strain>
    </source>
</reference>
<name>A0A5C4X4V7_9MICO</name>